<evidence type="ECO:0000256" key="4">
    <source>
        <dbReference type="ARBA" id="ARBA00022801"/>
    </source>
</evidence>
<dbReference type="InterPro" id="IPR024077">
    <property type="entry name" value="Neurolysin/TOP_dom2"/>
</dbReference>
<evidence type="ECO:0000256" key="3">
    <source>
        <dbReference type="ARBA" id="ARBA00022723"/>
    </source>
</evidence>
<feature type="domain" description="Peptidase M3A/M3B catalytic" evidence="8">
    <location>
        <begin position="272"/>
        <end position="729"/>
    </location>
</feature>
<evidence type="ECO:0000256" key="5">
    <source>
        <dbReference type="ARBA" id="ARBA00022833"/>
    </source>
</evidence>
<dbReference type="Pfam" id="PF01432">
    <property type="entry name" value="Peptidase_M3"/>
    <property type="match status" value="1"/>
</dbReference>
<protein>
    <submittedName>
        <fullName evidence="10">Probable cytosolic oligopeptidase A</fullName>
    </submittedName>
</protein>
<sequence>MFLRNIKMASFCGKRIILSQNSFLKIPRRNGYLILVPEIGEDLPGKYPLLKEDKSPEFTNITIEKCVAVIGRQSLEFEETVKTLGKQIENVNSISPENLFKNILNPIEEIDASLNITWGIAKTLYLGNQSLMPTQYYISISERAKRASAFKYINVSIYQACKNVLNNNESELNVEQKRILARYILEGRLNGLELSEKKKEQFAALKVWLSEKIKKYSQKAQAAINSLTFTIRDPNIVRDFPEDLLKSMAVNPTQFLAGPWIVILTPDIVEPFMEHCHDRAVRWRVWDANVIKASLLHDRSIQTSTTLEEIRQKRNQEAHLLGYKSFTDLSMETKMAGSVQNIHYVLDNLLATARPAQEHEIKELQVFANEKGLDGALQHWDIAYWGRKQLHSVYMYKEEDLNNYFPLPKVLCGLFELIETLFDVKIIESKKLDLWHKDVRFFDVFDLKHSSTDPVGSFYLDPYARGDEKVRVSQNAGYTVEIQNRSKICGIKPLVALIFNFAPPMGEKPSLLSFKDLQTLFRQFGHALHHILTKVEYTHIAGLSFVEWDALFISDYLLENWLYEPSFVQRISCHQVTEEPLPLNIVEKVRDSKTHLSGYNLCKELYLSELDLELYSGKEYWNSIMNRLWKKYFVLPPYKKDSHVCSFDAIFSGQWAAAYYSHVWSKMIAADLYSAFQDVSYKNKESLKELGRRYRESFLSVGGTYSARENFRKFSGRDPSPKALLKNLRLDTKCSMSEITNNTIQGNLK</sequence>
<reference evidence="10" key="1">
    <citation type="submission" date="2025-08" db="UniProtKB">
        <authorList>
            <consortium name="RefSeq"/>
        </authorList>
    </citation>
    <scope>IDENTIFICATION</scope>
    <source>
        <tissue evidence="10">Muscle</tissue>
    </source>
</reference>
<organism evidence="9 10">
    <name type="scientific">Bombus vosnesenskii</name>
    <dbReference type="NCBI Taxonomy" id="207650"/>
    <lineage>
        <taxon>Eukaryota</taxon>
        <taxon>Metazoa</taxon>
        <taxon>Ecdysozoa</taxon>
        <taxon>Arthropoda</taxon>
        <taxon>Hexapoda</taxon>
        <taxon>Insecta</taxon>
        <taxon>Pterygota</taxon>
        <taxon>Neoptera</taxon>
        <taxon>Endopterygota</taxon>
        <taxon>Hymenoptera</taxon>
        <taxon>Apocrita</taxon>
        <taxon>Aculeata</taxon>
        <taxon>Apoidea</taxon>
        <taxon>Anthophila</taxon>
        <taxon>Apidae</taxon>
        <taxon>Bombus</taxon>
        <taxon>Pyrobombus</taxon>
    </lineage>
</organism>
<evidence type="ECO:0000256" key="7">
    <source>
        <dbReference type="RuleBase" id="RU003435"/>
    </source>
</evidence>
<dbReference type="Proteomes" id="UP000504631">
    <property type="component" value="Unplaced"/>
</dbReference>
<dbReference type="KEGG" id="bvk:117237386"/>
<dbReference type="InterPro" id="IPR034005">
    <property type="entry name" value="M3A_DCP"/>
</dbReference>
<keyword evidence="3 7" id="KW-0479">Metal-binding</keyword>
<proteinExistence type="inferred from homology"/>
<evidence type="ECO:0000256" key="2">
    <source>
        <dbReference type="ARBA" id="ARBA00022670"/>
    </source>
</evidence>
<dbReference type="PANTHER" id="PTHR11804:SF83">
    <property type="entry name" value="LD37516P"/>
    <property type="match status" value="1"/>
</dbReference>
<keyword evidence="5 7" id="KW-0862">Zinc</keyword>
<dbReference type="GO" id="GO:0004222">
    <property type="term" value="F:metalloendopeptidase activity"/>
    <property type="evidence" value="ECO:0007669"/>
    <property type="project" value="InterPro"/>
</dbReference>
<gene>
    <name evidence="10" type="primary">LOC117237386</name>
</gene>
<evidence type="ECO:0000259" key="8">
    <source>
        <dbReference type="Pfam" id="PF01432"/>
    </source>
</evidence>
<keyword evidence="2 7" id="KW-0645">Protease</keyword>
<dbReference type="Gene3D" id="3.40.390.10">
    <property type="entry name" value="Collagenase (Catalytic Domain)"/>
    <property type="match status" value="1"/>
</dbReference>
<accession>A0A6J3KYD0</accession>
<comment type="cofactor">
    <cofactor evidence="7">
        <name>Zn(2+)</name>
        <dbReference type="ChEBI" id="CHEBI:29105"/>
    </cofactor>
    <text evidence="7">Binds 1 zinc ion.</text>
</comment>
<dbReference type="GO" id="GO:0046872">
    <property type="term" value="F:metal ion binding"/>
    <property type="evidence" value="ECO:0007669"/>
    <property type="project" value="UniProtKB-UniRule"/>
</dbReference>
<dbReference type="GO" id="GO:0006508">
    <property type="term" value="P:proteolysis"/>
    <property type="evidence" value="ECO:0007669"/>
    <property type="project" value="UniProtKB-KW"/>
</dbReference>
<evidence type="ECO:0000256" key="1">
    <source>
        <dbReference type="ARBA" id="ARBA00006040"/>
    </source>
</evidence>
<evidence type="ECO:0000313" key="9">
    <source>
        <dbReference type="Proteomes" id="UP000504631"/>
    </source>
</evidence>
<evidence type="ECO:0000256" key="6">
    <source>
        <dbReference type="ARBA" id="ARBA00023049"/>
    </source>
</evidence>
<dbReference type="CDD" id="cd06456">
    <property type="entry name" value="M3A_DCP"/>
    <property type="match status" value="1"/>
</dbReference>
<dbReference type="AlphaFoldDB" id="A0A6J3KYD0"/>
<keyword evidence="4 7" id="KW-0378">Hydrolase</keyword>
<dbReference type="InterPro" id="IPR024079">
    <property type="entry name" value="MetalloPept_cat_dom_sf"/>
</dbReference>
<name>A0A6J3KYD0_9HYME</name>
<dbReference type="SUPFAM" id="SSF55486">
    <property type="entry name" value="Metalloproteases ('zincins'), catalytic domain"/>
    <property type="match status" value="1"/>
</dbReference>
<dbReference type="InterPro" id="IPR001567">
    <property type="entry name" value="Pept_M3A_M3B_dom"/>
</dbReference>
<keyword evidence="6 7" id="KW-0482">Metalloprotease</keyword>
<dbReference type="Gene3D" id="1.10.1370.10">
    <property type="entry name" value="Neurolysin, domain 3"/>
    <property type="match status" value="1"/>
</dbReference>
<comment type="similarity">
    <text evidence="1 7">Belongs to the peptidase M3 family.</text>
</comment>
<dbReference type="GeneID" id="117237386"/>
<dbReference type="RefSeq" id="XP_033357186.1">
    <property type="nucleotide sequence ID" value="XM_033501295.1"/>
</dbReference>
<dbReference type="PANTHER" id="PTHR11804">
    <property type="entry name" value="PROTEASE M3 THIMET OLIGOPEPTIDASE-RELATED"/>
    <property type="match status" value="1"/>
</dbReference>
<keyword evidence="9" id="KW-1185">Reference proteome</keyword>
<dbReference type="InterPro" id="IPR045090">
    <property type="entry name" value="Pept_M3A_M3B"/>
</dbReference>
<evidence type="ECO:0000313" key="10">
    <source>
        <dbReference type="RefSeq" id="XP_033357186.1"/>
    </source>
</evidence>